<dbReference type="Proteomes" id="UP001165289">
    <property type="component" value="Unassembled WGS sequence"/>
</dbReference>
<reference evidence="2 3" key="1">
    <citation type="journal article" date="2023" name="BMC Biol.">
        <title>The compact genome of the sponge Oopsacas minuta (Hexactinellida) is lacking key metazoan core genes.</title>
        <authorList>
            <person name="Santini S."/>
            <person name="Schenkelaars Q."/>
            <person name="Jourda C."/>
            <person name="Duchesne M."/>
            <person name="Belahbib H."/>
            <person name="Rocher C."/>
            <person name="Selva M."/>
            <person name="Riesgo A."/>
            <person name="Vervoort M."/>
            <person name="Leys S.P."/>
            <person name="Kodjabachian L."/>
            <person name="Le Bivic A."/>
            <person name="Borchiellini C."/>
            <person name="Claverie J.M."/>
            <person name="Renard E."/>
        </authorList>
    </citation>
    <scope>NUCLEOTIDE SEQUENCE [LARGE SCALE GENOMIC DNA]</scope>
    <source>
        <strain evidence="2">SPO-2</strain>
    </source>
</reference>
<organism evidence="2 3">
    <name type="scientific">Oopsacas minuta</name>
    <dbReference type="NCBI Taxonomy" id="111878"/>
    <lineage>
        <taxon>Eukaryota</taxon>
        <taxon>Metazoa</taxon>
        <taxon>Porifera</taxon>
        <taxon>Hexactinellida</taxon>
        <taxon>Hexasterophora</taxon>
        <taxon>Lyssacinosida</taxon>
        <taxon>Leucopsacidae</taxon>
        <taxon>Oopsacas</taxon>
    </lineage>
</organism>
<evidence type="ECO:0000313" key="3">
    <source>
        <dbReference type="Proteomes" id="UP001165289"/>
    </source>
</evidence>
<protein>
    <submittedName>
        <fullName evidence="2">Uncharacterized protein</fullName>
    </submittedName>
</protein>
<name>A0AAV7JYH0_9METZ</name>
<dbReference type="AlphaFoldDB" id="A0AAV7JYH0"/>
<comment type="caution">
    <text evidence="2">The sequence shown here is derived from an EMBL/GenBank/DDBJ whole genome shotgun (WGS) entry which is preliminary data.</text>
</comment>
<accession>A0AAV7JYH0</accession>
<evidence type="ECO:0000313" key="2">
    <source>
        <dbReference type="EMBL" id="KAI6653998.1"/>
    </source>
</evidence>
<sequence>MGYTLQPVSVIKAQCLGNSQKSQEARSGEYGGWGNNSNPSTSKKSFVSLAVWELTLSIKTFIHLVPVFGRYFSTISIKFGSTCSVKKVVATTLSLSQGNCKTIP</sequence>
<keyword evidence="3" id="KW-1185">Reference proteome</keyword>
<dbReference type="EMBL" id="JAKMXF010000244">
    <property type="protein sequence ID" value="KAI6653998.1"/>
    <property type="molecule type" value="Genomic_DNA"/>
</dbReference>
<gene>
    <name evidence="2" type="ORF">LOD99_3174</name>
</gene>
<feature type="region of interest" description="Disordered" evidence="1">
    <location>
        <begin position="18"/>
        <end position="42"/>
    </location>
</feature>
<proteinExistence type="predicted"/>
<evidence type="ECO:0000256" key="1">
    <source>
        <dbReference type="SAM" id="MobiDB-lite"/>
    </source>
</evidence>